<proteinExistence type="predicted"/>
<dbReference type="Proteomes" id="UP000626697">
    <property type="component" value="Unassembled WGS sequence"/>
</dbReference>
<evidence type="ECO:0000313" key="2">
    <source>
        <dbReference type="Proteomes" id="UP000626697"/>
    </source>
</evidence>
<sequence>MVEKAPLMFYKDISFYDPILISIHLMVKLNDLKNKDNSGILNINIVLNDANDKY</sequence>
<protein>
    <submittedName>
        <fullName evidence="1">Uncharacterized protein</fullName>
    </submittedName>
</protein>
<organism evidence="1 2">
    <name type="scientific">Peribacillus huizhouensis</name>
    <dbReference type="NCBI Taxonomy" id="1501239"/>
    <lineage>
        <taxon>Bacteria</taxon>
        <taxon>Bacillati</taxon>
        <taxon>Bacillota</taxon>
        <taxon>Bacilli</taxon>
        <taxon>Bacillales</taxon>
        <taxon>Bacillaceae</taxon>
        <taxon>Peribacillus</taxon>
    </lineage>
</organism>
<name>A0ABR6CP21_9BACI</name>
<reference evidence="1 2" key="1">
    <citation type="submission" date="2020-08" db="EMBL/GenBank/DDBJ databases">
        <title>Genomic Encyclopedia of Type Strains, Phase IV (KMG-IV): sequencing the most valuable type-strain genomes for metagenomic binning, comparative biology and taxonomic classification.</title>
        <authorList>
            <person name="Goeker M."/>
        </authorList>
    </citation>
    <scope>NUCLEOTIDE SEQUENCE [LARGE SCALE GENOMIC DNA]</scope>
    <source>
        <strain evidence="1 2">DSM 105481</strain>
    </source>
</reference>
<gene>
    <name evidence="1" type="ORF">HNP81_002040</name>
</gene>
<accession>A0ABR6CP21</accession>
<evidence type="ECO:0000313" key="1">
    <source>
        <dbReference type="EMBL" id="MBA9026755.1"/>
    </source>
</evidence>
<dbReference type="EMBL" id="JACJHX010000005">
    <property type="protein sequence ID" value="MBA9026755.1"/>
    <property type="molecule type" value="Genomic_DNA"/>
</dbReference>
<comment type="caution">
    <text evidence="1">The sequence shown here is derived from an EMBL/GenBank/DDBJ whole genome shotgun (WGS) entry which is preliminary data.</text>
</comment>
<keyword evidence="2" id="KW-1185">Reference proteome</keyword>